<evidence type="ECO:0000313" key="11">
    <source>
        <dbReference type="EMBL" id="KAG5653097.1"/>
    </source>
</evidence>
<keyword evidence="5" id="KW-0406">Ion transport</keyword>
<feature type="transmembrane region" description="Helical" evidence="9">
    <location>
        <begin position="284"/>
        <end position="308"/>
    </location>
</feature>
<evidence type="ECO:0000313" key="12">
    <source>
        <dbReference type="Proteomes" id="UP000717328"/>
    </source>
</evidence>
<keyword evidence="12" id="KW-1185">Reference proteome</keyword>
<comment type="caution">
    <text evidence="11">The sequence shown here is derived from an EMBL/GenBank/DDBJ whole genome shotgun (WGS) entry which is preliminary data.</text>
</comment>
<protein>
    <recommendedName>
        <fullName evidence="10">Potassium channel domain-containing protein</fullName>
    </recommendedName>
</protein>
<keyword evidence="4 9" id="KW-1133">Transmembrane helix</keyword>
<feature type="transmembrane region" description="Helical" evidence="9">
    <location>
        <begin position="21"/>
        <end position="42"/>
    </location>
</feature>
<feature type="domain" description="Potassium channel" evidence="10">
    <location>
        <begin position="160"/>
        <end position="231"/>
    </location>
</feature>
<dbReference type="Gene3D" id="1.10.287.70">
    <property type="match status" value="2"/>
</dbReference>
<evidence type="ECO:0000259" key="10">
    <source>
        <dbReference type="Pfam" id="PF07885"/>
    </source>
</evidence>
<sequence length="534" mass="60478">MARLKRRGHQFLIHHGNFPEMLIVLNSVSLALALTGNAFLLLNFAHRVRYSIAQVASIFLWLVRKLIKSQVDLYQNYRYIAAVLLIIPLGLTHMLIIQPRATHAFSQSYYYAIISATIYMLVSSLLVVNAIGAYLFKAYPPSFSTLTIPQRTLMLQTITYILYLALGAGIFSTTEGWQFLDTLYWADYTLLTIGLGSDFALTTTVGRALLIPYAACGITMLGLVIGSIRALVLERAKVRVVRRCLTKQRQKHVNHTPRPRTTWRKDEFESMRRIQRTAETIQQYSALCTSFFVFLVVWVGGALAFWFTEMKTQSWTYFEALYFTYTTLLTIGFGDFYPDSNSGKPFFVVWSLIAVPAVTILISNMGDTLVRGLKYATLWLGERTILPEIRRQSEVKKRENEAESGSVRGLGGDKERLGEAVQDEEKELGKENSIATKIAQEIKSLAKDVGKEPPKIYGWDDWVRWLDLLGIKDESESGAPKDREKTDLTWLGDSGPLFSKATETEWILDKLCSRLGKVLEKELKDTPRDSNGSL</sequence>
<dbReference type="Pfam" id="PF07885">
    <property type="entry name" value="Ion_trans_2"/>
    <property type="match status" value="2"/>
</dbReference>
<dbReference type="PANTHER" id="PTHR11003:SF301">
    <property type="entry name" value="POTASSIUM CHANNEL PROTEIN"/>
    <property type="match status" value="1"/>
</dbReference>
<feature type="transmembrane region" description="Helical" evidence="9">
    <location>
        <begin position="314"/>
        <end position="334"/>
    </location>
</feature>
<proteinExistence type="predicted"/>
<dbReference type="InterPro" id="IPR013099">
    <property type="entry name" value="K_chnl_dom"/>
</dbReference>
<keyword evidence="6 9" id="KW-0472">Membrane</keyword>
<reference evidence="11" key="1">
    <citation type="submission" date="2021-02" db="EMBL/GenBank/DDBJ databases">
        <authorList>
            <person name="Nieuwenhuis M."/>
            <person name="Van De Peppel L.J.J."/>
        </authorList>
    </citation>
    <scope>NUCLEOTIDE SEQUENCE</scope>
    <source>
        <strain evidence="11">D49</strain>
    </source>
</reference>
<feature type="transmembrane region" description="Helical" evidence="9">
    <location>
        <begin position="346"/>
        <end position="366"/>
    </location>
</feature>
<evidence type="ECO:0000256" key="5">
    <source>
        <dbReference type="ARBA" id="ARBA00023065"/>
    </source>
</evidence>
<keyword evidence="3 9" id="KW-0812">Transmembrane</keyword>
<dbReference type="SUPFAM" id="SSF81324">
    <property type="entry name" value="Voltage-gated potassium channels"/>
    <property type="match status" value="2"/>
</dbReference>
<feature type="transmembrane region" description="Helical" evidence="9">
    <location>
        <begin position="157"/>
        <end position="180"/>
    </location>
</feature>
<dbReference type="EMBL" id="JABCKI010000075">
    <property type="protein sequence ID" value="KAG5653097.1"/>
    <property type="molecule type" value="Genomic_DNA"/>
</dbReference>
<feature type="transmembrane region" description="Helical" evidence="9">
    <location>
        <begin position="210"/>
        <end position="233"/>
    </location>
</feature>
<gene>
    <name evidence="11" type="ORF">H0H81_002322</name>
</gene>
<comment type="subcellular location">
    <subcellularLocation>
        <location evidence="1">Membrane</location>
        <topology evidence="1">Multi-pass membrane protein</topology>
    </subcellularLocation>
</comment>
<dbReference type="AlphaFoldDB" id="A0A9P7GUC0"/>
<dbReference type="GO" id="GO:0022841">
    <property type="term" value="F:potassium ion leak channel activity"/>
    <property type="evidence" value="ECO:0007669"/>
    <property type="project" value="TreeGrafter"/>
</dbReference>
<dbReference type="PANTHER" id="PTHR11003">
    <property type="entry name" value="POTASSIUM CHANNEL, SUBFAMILY K"/>
    <property type="match status" value="1"/>
</dbReference>
<evidence type="ECO:0000256" key="1">
    <source>
        <dbReference type="ARBA" id="ARBA00004141"/>
    </source>
</evidence>
<dbReference type="Proteomes" id="UP000717328">
    <property type="component" value="Unassembled WGS sequence"/>
</dbReference>
<feature type="region of interest" description="Disordered" evidence="8">
    <location>
        <begin position="396"/>
        <end position="416"/>
    </location>
</feature>
<dbReference type="OrthoDB" id="297496at2759"/>
<evidence type="ECO:0000256" key="4">
    <source>
        <dbReference type="ARBA" id="ARBA00022989"/>
    </source>
</evidence>
<feature type="transmembrane region" description="Helical" evidence="9">
    <location>
        <begin position="79"/>
        <end position="97"/>
    </location>
</feature>
<evidence type="ECO:0000256" key="7">
    <source>
        <dbReference type="ARBA" id="ARBA00023303"/>
    </source>
</evidence>
<name>A0A9P7GUC0_9AGAR</name>
<evidence type="ECO:0000256" key="3">
    <source>
        <dbReference type="ARBA" id="ARBA00022692"/>
    </source>
</evidence>
<keyword evidence="2" id="KW-0813">Transport</keyword>
<feature type="domain" description="Potassium channel" evidence="10">
    <location>
        <begin position="293"/>
        <end position="370"/>
    </location>
</feature>
<evidence type="ECO:0000256" key="8">
    <source>
        <dbReference type="SAM" id="MobiDB-lite"/>
    </source>
</evidence>
<feature type="transmembrane region" description="Helical" evidence="9">
    <location>
        <begin position="109"/>
        <end position="136"/>
    </location>
</feature>
<dbReference type="GO" id="GO:0015271">
    <property type="term" value="F:outward rectifier potassium channel activity"/>
    <property type="evidence" value="ECO:0007669"/>
    <property type="project" value="TreeGrafter"/>
</dbReference>
<reference evidence="11" key="2">
    <citation type="submission" date="2021-10" db="EMBL/GenBank/DDBJ databases">
        <title>Phylogenomics reveals ancestral predisposition of the termite-cultivated fungus Termitomyces towards a domesticated lifestyle.</title>
        <authorList>
            <person name="Auxier B."/>
            <person name="Grum-Grzhimaylo A."/>
            <person name="Cardenas M.E."/>
            <person name="Lodge J.D."/>
            <person name="Laessoe T."/>
            <person name="Pedersen O."/>
            <person name="Smith M.E."/>
            <person name="Kuyper T.W."/>
            <person name="Franco-Molano E.A."/>
            <person name="Baroni T.J."/>
            <person name="Aanen D.K."/>
        </authorList>
    </citation>
    <scope>NUCLEOTIDE SEQUENCE</scope>
    <source>
        <strain evidence="11">D49</strain>
    </source>
</reference>
<evidence type="ECO:0000256" key="6">
    <source>
        <dbReference type="ARBA" id="ARBA00023136"/>
    </source>
</evidence>
<keyword evidence="7" id="KW-0407">Ion channel</keyword>
<accession>A0A9P7GUC0</accession>
<dbReference type="GO" id="GO:0030322">
    <property type="term" value="P:stabilization of membrane potential"/>
    <property type="evidence" value="ECO:0007669"/>
    <property type="project" value="TreeGrafter"/>
</dbReference>
<dbReference type="GO" id="GO:0005886">
    <property type="term" value="C:plasma membrane"/>
    <property type="evidence" value="ECO:0007669"/>
    <property type="project" value="TreeGrafter"/>
</dbReference>
<evidence type="ECO:0000256" key="9">
    <source>
        <dbReference type="SAM" id="Phobius"/>
    </source>
</evidence>
<organism evidence="11 12">
    <name type="scientific">Sphagnurus paluster</name>
    <dbReference type="NCBI Taxonomy" id="117069"/>
    <lineage>
        <taxon>Eukaryota</taxon>
        <taxon>Fungi</taxon>
        <taxon>Dikarya</taxon>
        <taxon>Basidiomycota</taxon>
        <taxon>Agaricomycotina</taxon>
        <taxon>Agaricomycetes</taxon>
        <taxon>Agaricomycetidae</taxon>
        <taxon>Agaricales</taxon>
        <taxon>Tricholomatineae</taxon>
        <taxon>Lyophyllaceae</taxon>
        <taxon>Sphagnurus</taxon>
    </lineage>
</organism>
<dbReference type="InterPro" id="IPR003280">
    <property type="entry name" value="2pore_dom_K_chnl"/>
</dbReference>
<evidence type="ECO:0000256" key="2">
    <source>
        <dbReference type="ARBA" id="ARBA00022448"/>
    </source>
</evidence>